<evidence type="ECO:0000313" key="6">
    <source>
        <dbReference type="Proteomes" id="UP001164286"/>
    </source>
</evidence>
<dbReference type="InterPro" id="IPR035892">
    <property type="entry name" value="C2_domain_sf"/>
</dbReference>
<dbReference type="PANTHER" id="PTHR47263:SF1">
    <property type="entry name" value="C2 DOMAIN PROTEIN (AFU_ORTHOLOGUE AFUA_7G02350)"/>
    <property type="match status" value="1"/>
</dbReference>
<dbReference type="PROSITE" id="PS51259">
    <property type="entry name" value="MHD2"/>
    <property type="match status" value="1"/>
</dbReference>
<dbReference type="InterPro" id="IPR052811">
    <property type="entry name" value="Glucose_resp_signaling"/>
</dbReference>
<dbReference type="PROSITE" id="PS51258">
    <property type="entry name" value="MHD1"/>
    <property type="match status" value="1"/>
</dbReference>
<dbReference type="Gene3D" id="1.20.58.1100">
    <property type="match status" value="1"/>
</dbReference>
<reference evidence="5" key="1">
    <citation type="journal article" date="2022" name="G3 (Bethesda)">
        <title>High quality genome of the basidiomycete yeast Dioszegia hungarica PDD-24b-2 isolated from cloud water.</title>
        <authorList>
            <person name="Jarrige D."/>
            <person name="Haridas S."/>
            <person name="Bleykasten-Grosshans C."/>
            <person name="Joly M."/>
            <person name="Nadalig T."/>
            <person name="Sancelme M."/>
            <person name="Vuilleumier S."/>
            <person name="Grigoriev I.V."/>
            <person name="Amato P."/>
            <person name="Bringel F."/>
        </authorList>
    </citation>
    <scope>NUCLEOTIDE SEQUENCE</scope>
    <source>
        <strain evidence="5">PDD-24b-2</strain>
    </source>
</reference>
<dbReference type="Pfam" id="PF00168">
    <property type="entry name" value="C2"/>
    <property type="match status" value="1"/>
</dbReference>
<dbReference type="Gene3D" id="1.10.357.50">
    <property type="match status" value="1"/>
</dbReference>
<dbReference type="AlphaFoldDB" id="A0AA38HA35"/>
<keyword evidence="6" id="KW-1185">Reference proteome</keyword>
<feature type="domain" description="C2" evidence="2">
    <location>
        <begin position="779"/>
        <end position="897"/>
    </location>
</feature>
<evidence type="ECO:0000256" key="1">
    <source>
        <dbReference type="SAM" id="MobiDB-lite"/>
    </source>
</evidence>
<dbReference type="InterPro" id="IPR014770">
    <property type="entry name" value="Munc13_1"/>
</dbReference>
<dbReference type="SUPFAM" id="SSF49562">
    <property type="entry name" value="C2 domain (Calcium/lipid-binding domain, CaLB)"/>
    <property type="match status" value="1"/>
</dbReference>
<feature type="domain" description="MHD1" evidence="3">
    <location>
        <begin position="574"/>
        <end position="692"/>
    </location>
</feature>
<dbReference type="PANTHER" id="PTHR47263">
    <property type="entry name" value="ADENYLATE CYCLASE ACTIVATION PROTEIN GIT1"/>
    <property type="match status" value="1"/>
</dbReference>
<sequence length="1167" mass="126461">MTEIDRMAYTYALRVAALHSHLHPAVSNQPPPSPASFASPPPSARRKSFSFRKAAPVSSSPASTPPLPPLPTAATGENKLPKEYLIELWGLLANEPGDAAWTETKRAFLSGIKKGSRNERGGNLRDVGVLLETFLACIPPQTAAHPHQTHFLHIVSTSLPASTHFSTALRPLSEKDRELLHRLRREVAGYILADPIAGKPSSSGQPGHLSPGISLGVPRPAREGLGEMEETVGLIFGVGRDTLRADLEEILGETSLDELYISHIQASAAHLASLPSQTSTQRHRHAELSRLLSSLQAQHPHLARAAEPGRAACSSVTFFTPPRKMELYSAICDRAEENVTLHRRAYALVDECVKVWAVPGEEEREKEVEGLIIAWTRSVGVSSKDEEVWGKMLEDGVGDLCAGRQQGLGVGMDQLLSALLSMLGQSVAGMMGGGEGWGGRNKSKADGLSGPPVSLLPLLLSGNGVLLRQPRAMQKLDEVRDEVKGMAVGEYVQAVEWLMGGMGASGGAAEQAKGFFDVAEWIDGVVGGIHAKWGDGLGEIFSPAAIVLSKQLPLFFAELQMLDGGAGAGSDKVFGLYEVTGRLGAMWNDLCPNVESGFEIDAFFEPHVIAWMKETEAGKVHEWVSRAVAMDRWRPEGDQHYSQSVVDLFEFIQQSLGVILHDLPLSPYKRALYLTDMSKTSSIAVTQYASTLQALFQVDMNPASAKPANMASELGGKLNDKIGGKAGSWLAKGQQAMKTLERKKVDGFVVPPAALVKVSNMGACAESLDDLIVAIKPEETARLTRTKTRDVDTAAKIPFTITIARGQNLLGKSQGKAADAFCVITSVKHGEKLIKTRTVLGVEDPRWDQSVEVPVTDTKHLELAVYDRSLVGKHDLIGTASLKLDPKAWTTVSTRDVHIPLQPRGAVHLRISMEGGSQANDIRANLASATRTLERTANDMVNEVVERMMEFVRDQLSARNLAEMLRPKDKKKVKVYVGDPELEASLSGVTQYLNTNFSTFSYTLTPSTRLDLQLKLWNRILEHLISLLVPPLSDRPSTTPPTPGDQVEIVLKWLQLLKAFFNAKEGGTEHGVKLAQLQAGAYKDIMMLGQYLDLPTPALKERAGAAVKGVVARGKGAGDDATSQAEAERMAEVLLRIVRTRNDTSDFLVQQVGALSKARMDRHAGTL</sequence>
<feature type="compositionally biased region" description="Pro residues" evidence="1">
    <location>
        <begin position="29"/>
        <end position="43"/>
    </location>
</feature>
<dbReference type="SMART" id="SM00239">
    <property type="entry name" value="C2"/>
    <property type="match status" value="1"/>
</dbReference>
<evidence type="ECO:0000259" key="2">
    <source>
        <dbReference type="PROSITE" id="PS50004"/>
    </source>
</evidence>
<dbReference type="EMBL" id="JAKWFO010000005">
    <property type="protein sequence ID" value="KAI9636622.1"/>
    <property type="molecule type" value="Genomic_DNA"/>
</dbReference>
<feature type="region of interest" description="Disordered" evidence="1">
    <location>
        <begin position="24"/>
        <end position="76"/>
    </location>
</feature>
<dbReference type="InterPro" id="IPR000008">
    <property type="entry name" value="C2_dom"/>
</dbReference>
<organism evidence="5 6">
    <name type="scientific">Dioszegia hungarica</name>
    <dbReference type="NCBI Taxonomy" id="4972"/>
    <lineage>
        <taxon>Eukaryota</taxon>
        <taxon>Fungi</taxon>
        <taxon>Dikarya</taxon>
        <taxon>Basidiomycota</taxon>
        <taxon>Agaricomycotina</taxon>
        <taxon>Tremellomycetes</taxon>
        <taxon>Tremellales</taxon>
        <taxon>Bulleribasidiaceae</taxon>
        <taxon>Dioszegia</taxon>
    </lineage>
</organism>
<feature type="compositionally biased region" description="Low complexity" evidence="1">
    <location>
        <begin position="51"/>
        <end position="62"/>
    </location>
</feature>
<proteinExistence type="predicted"/>
<comment type="caution">
    <text evidence="5">The sequence shown here is derived from an EMBL/GenBank/DDBJ whole genome shotgun (WGS) entry which is preliminary data.</text>
</comment>
<evidence type="ECO:0000259" key="4">
    <source>
        <dbReference type="PROSITE" id="PS51259"/>
    </source>
</evidence>
<dbReference type="PROSITE" id="PS50004">
    <property type="entry name" value="C2"/>
    <property type="match status" value="1"/>
</dbReference>
<dbReference type="InterPro" id="IPR014772">
    <property type="entry name" value="Munc13_dom-2"/>
</dbReference>
<protein>
    <submittedName>
        <fullName evidence="5">Uncharacterized protein</fullName>
    </submittedName>
</protein>
<dbReference type="RefSeq" id="XP_052946399.1">
    <property type="nucleotide sequence ID" value="XM_053089594.1"/>
</dbReference>
<accession>A0AA38HA35</accession>
<dbReference type="Gene3D" id="2.60.40.150">
    <property type="entry name" value="C2 domain"/>
    <property type="match status" value="1"/>
</dbReference>
<dbReference type="GeneID" id="77728799"/>
<evidence type="ECO:0000313" key="5">
    <source>
        <dbReference type="EMBL" id="KAI9636622.1"/>
    </source>
</evidence>
<gene>
    <name evidence="5" type="ORF">MKK02DRAFT_37219</name>
</gene>
<evidence type="ECO:0000259" key="3">
    <source>
        <dbReference type="PROSITE" id="PS51258"/>
    </source>
</evidence>
<feature type="domain" description="MHD2" evidence="4">
    <location>
        <begin position="983"/>
        <end position="1103"/>
    </location>
</feature>
<dbReference type="Proteomes" id="UP001164286">
    <property type="component" value="Unassembled WGS sequence"/>
</dbReference>
<name>A0AA38HA35_9TREE</name>